<dbReference type="PANTHER" id="PTHR10825">
    <property type="entry name" value="RING FINGER DOMAIN-CONTAINING, POLYCOMB GROUP COMPONENT"/>
    <property type="match status" value="1"/>
</dbReference>
<dbReference type="InterPro" id="IPR013083">
    <property type="entry name" value="Znf_RING/FYVE/PHD"/>
</dbReference>
<dbReference type="InterPro" id="IPR032443">
    <property type="entry name" value="RAWUL"/>
</dbReference>
<feature type="compositionally biased region" description="Low complexity" evidence="1">
    <location>
        <begin position="292"/>
        <end position="304"/>
    </location>
</feature>
<dbReference type="OrthoDB" id="1305878at2759"/>
<proteinExistence type="predicted"/>
<organism evidence="3 4">
    <name type="scientific">Mizuhopecten yessoensis</name>
    <name type="common">Japanese scallop</name>
    <name type="synonym">Patinopecten yessoensis</name>
    <dbReference type="NCBI Taxonomy" id="6573"/>
    <lineage>
        <taxon>Eukaryota</taxon>
        <taxon>Metazoa</taxon>
        <taxon>Spiralia</taxon>
        <taxon>Lophotrochozoa</taxon>
        <taxon>Mollusca</taxon>
        <taxon>Bivalvia</taxon>
        <taxon>Autobranchia</taxon>
        <taxon>Pteriomorphia</taxon>
        <taxon>Pectinida</taxon>
        <taxon>Pectinoidea</taxon>
        <taxon>Pectinidae</taxon>
        <taxon>Mizuhopecten</taxon>
    </lineage>
</organism>
<evidence type="ECO:0000313" key="4">
    <source>
        <dbReference type="Proteomes" id="UP000242188"/>
    </source>
</evidence>
<dbReference type="GO" id="GO:0000122">
    <property type="term" value="P:negative regulation of transcription by RNA polymerase II"/>
    <property type="evidence" value="ECO:0007669"/>
    <property type="project" value="TreeGrafter"/>
</dbReference>
<gene>
    <name evidence="3" type="ORF">KP79_PYT19762</name>
</gene>
<keyword evidence="4" id="KW-1185">Reference proteome</keyword>
<protein>
    <submittedName>
        <fullName evidence="3">Polycomb complex protein BMI-1</fullName>
    </submittedName>
</protein>
<dbReference type="PANTHER" id="PTHR10825:SF72">
    <property type="entry name" value="UBIQUITIN-LIKE DOMAIN-CONTAINING PROTEIN"/>
    <property type="match status" value="1"/>
</dbReference>
<feature type="compositionally biased region" description="Basic and acidic residues" evidence="1">
    <location>
        <begin position="266"/>
        <end position="275"/>
    </location>
</feature>
<dbReference type="AlphaFoldDB" id="A0A210QZV8"/>
<dbReference type="SUPFAM" id="SSF57850">
    <property type="entry name" value="RING/U-box"/>
    <property type="match status" value="1"/>
</dbReference>
<dbReference type="Gene3D" id="3.30.40.10">
    <property type="entry name" value="Zinc/RING finger domain, C3HC4 (zinc finger)"/>
    <property type="match status" value="1"/>
</dbReference>
<sequence>MEHFCGSVCKTCIVRYLESSKFCPICDVQVHKTKPLLNIRLDHTLQDIVYKLVPGLFKDEMTRRREFYKDQPNDANAALELRGKARSPGTCIGEDEEEEQRERVIYSEDEQISLALQLSINGRPPSRSFGENGKEINSNVHDCRYLLCPAAVTIGHLKKFIKMKFSLCDRFQIDVYHTDESLKDEYTLMDVAYIYLWRRRGPMKLFYTVYTNPAKRFKKSLSCTVTSLLETSSCKRDIDIDKKTTSQESAIAAASAVLSSSTKSSPDMKAKELPKTSEPTVAKPVEPSRSPTVSSTVVTSSTSVENGFHAPHTPTPPSSTTSPTNCVRREGNKTPEKTLPKERNGTNPVVLTTPRLNGMNLISSYPLINGNGHQNRHDSNEVAQDLSIKKKSPSKMPTTNGNKPTAPKTNGLLPNGEIDRFAFTDEDDDLPVPPLNSHKLHHQIKAEPVTIE</sequence>
<dbReference type="Gene3D" id="3.10.20.90">
    <property type="entry name" value="Phosphatidylinositol 3-kinase Catalytic Subunit, Chain A, domain 1"/>
    <property type="match status" value="1"/>
</dbReference>
<feature type="compositionally biased region" description="Basic and acidic residues" evidence="1">
    <location>
        <begin position="327"/>
        <end position="344"/>
    </location>
</feature>
<feature type="region of interest" description="Disordered" evidence="1">
    <location>
        <begin position="256"/>
        <end position="353"/>
    </location>
</feature>
<evidence type="ECO:0000313" key="3">
    <source>
        <dbReference type="EMBL" id="OWF54296.1"/>
    </source>
</evidence>
<reference evidence="3 4" key="1">
    <citation type="journal article" date="2017" name="Nat. Ecol. Evol.">
        <title>Scallop genome provides insights into evolution of bilaterian karyotype and development.</title>
        <authorList>
            <person name="Wang S."/>
            <person name="Zhang J."/>
            <person name="Jiao W."/>
            <person name="Li J."/>
            <person name="Xun X."/>
            <person name="Sun Y."/>
            <person name="Guo X."/>
            <person name="Huan P."/>
            <person name="Dong B."/>
            <person name="Zhang L."/>
            <person name="Hu X."/>
            <person name="Sun X."/>
            <person name="Wang J."/>
            <person name="Zhao C."/>
            <person name="Wang Y."/>
            <person name="Wang D."/>
            <person name="Huang X."/>
            <person name="Wang R."/>
            <person name="Lv J."/>
            <person name="Li Y."/>
            <person name="Zhang Z."/>
            <person name="Liu B."/>
            <person name="Lu W."/>
            <person name="Hui Y."/>
            <person name="Liang J."/>
            <person name="Zhou Z."/>
            <person name="Hou R."/>
            <person name="Li X."/>
            <person name="Liu Y."/>
            <person name="Li H."/>
            <person name="Ning X."/>
            <person name="Lin Y."/>
            <person name="Zhao L."/>
            <person name="Xing Q."/>
            <person name="Dou J."/>
            <person name="Li Y."/>
            <person name="Mao J."/>
            <person name="Guo H."/>
            <person name="Dou H."/>
            <person name="Li T."/>
            <person name="Mu C."/>
            <person name="Jiang W."/>
            <person name="Fu Q."/>
            <person name="Fu X."/>
            <person name="Miao Y."/>
            <person name="Liu J."/>
            <person name="Yu Q."/>
            <person name="Li R."/>
            <person name="Liao H."/>
            <person name="Li X."/>
            <person name="Kong Y."/>
            <person name="Jiang Z."/>
            <person name="Chourrout D."/>
            <person name="Li R."/>
            <person name="Bao Z."/>
        </authorList>
    </citation>
    <scope>NUCLEOTIDE SEQUENCE [LARGE SCALE GENOMIC DNA]</scope>
    <source>
        <strain evidence="3 4">PY_sf001</strain>
    </source>
</reference>
<feature type="domain" description="RAWUL" evidence="2">
    <location>
        <begin position="144"/>
        <end position="207"/>
    </location>
</feature>
<dbReference type="CDD" id="cd17082">
    <property type="entry name" value="RAWUL_PCGF2_like"/>
    <property type="match status" value="1"/>
</dbReference>
<evidence type="ECO:0000259" key="2">
    <source>
        <dbReference type="Pfam" id="PF16207"/>
    </source>
</evidence>
<name>A0A210QZV8_MIZYE</name>
<dbReference type="Proteomes" id="UP000242188">
    <property type="component" value="Unassembled WGS sequence"/>
</dbReference>
<feature type="compositionally biased region" description="Low complexity" evidence="1">
    <location>
        <begin position="256"/>
        <end position="265"/>
    </location>
</feature>
<dbReference type="GO" id="GO:1990841">
    <property type="term" value="F:promoter-specific chromatin binding"/>
    <property type="evidence" value="ECO:0007669"/>
    <property type="project" value="TreeGrafter"/>
</dbReference>
<accession>A0A210QZV8</accession>
<feature type="region of interest" description="Disordered" evidence="1">
    <location>
        <begin position="367"/>
        <end position="452"/>
    </location>
</feature>
<dbReference type="Pfam" id="PF16207">
    <property type="entry name" value="RAWUL"/>
    <property type="match status" value="1"/>
</dbReference>
<comment type="caution">
    <text evidence="3">The sequence shown here is derived from an EMBL/GenBank/DDBJ whole genome shotgun (WGS) entry which is preliminary data.</text>
</comment>
<dbReference type="STRING" id="6573.A0A210QZV8"/>
<evidence type="ECO:0000256" key="1">
    <source>
        <dbReference type="SAM" id="MobiDB-lite"/>
    </source>
</evidence>
<dbReference type="GO" id="GO:0035102">
    <property type="term" value="C:PRC1 complex"/>
    <property type="evidence" value="ECO:0007669"/>
    <property type="project" value="TreeGrafter"/>
</dbReference>
<dbReference type="EMBL" id="NEDP02001107">
    <property type="protein sequence ID" value="OWF54296.1"/>
    <property type="molecule type" value="Genomic_DNA"/>
</dbReference>